<evidence type="ECO:0000259" key="1">
    <source>
        <dbReference type="Pfam" id="PF02441"/>
    </source>
</evidence>
<dbReference type="GO" id="GO:0071513">
    <property type="term" value="C:phosphopantothenoylcysteine decarboxylase complex"/>
    <property type="evidence" value="ECO:0007669"/>
    <property type="project" value="TreeGrafter"/>
</dbReference>
<dbReference type="InterPro" id="IPR003382">
    <property type="entry name" value="Flavoprotein"/>
</dbReference>
<dbReference type="InterPro" id="IPR036551">
    <property type="entry name" value="Flavin_trans-like"/>
</dbReference>
<dbReference type="GO" id="GO:0015937">
    <property type="term" value="P:coenzyme A biosynthetic process"/>
    <property type="evidence" value="ECO:0007669"/>
    <property type="project" value="TreeGrafter"/>
</dbReference>
<dbReference type="PANTHER" id="PTHR14359">
    <property type="entry name" value="HOMO-OLIGOMERIC FLAVIN CONTAINING CYS DECARBOXYLASE FAMILY"/>
    <property type="match status" value="1"/>
</dbReference>
<dbReference type="Gene3D" id="3.40.50.10300">
    <property type="entry name" value="CoaB-like"/>
    <property type="match status" value="1"/>
</dbReference>
<sequence length="399" mass="42830">MHVRGDTGVEVSSRCLAGRTVLFAVSGGIAAVESVKLARELRRHGASIVTMMTSSAERVITPLALSWGSGTDVLTDWDPEMAQLDGFDGVLLAPATRNTIAKHIHGIIDSPVMMALSAARGNGTPLLFVPSMHDDLFDDPVTGELIDALEADGASVLVDDSSEDRRKQPDAITIVAKFCNILNKELDNRRRIAITLGANRAPIDAVRAIQNASSGQTGWAIAEHLHRMGHDIICIAGKTSASPSFLLPDVRRDGTPDGMLSVSLEVANAENKPEAWIHAAAVLDYYAPPEERKRASGEESWELTLSPGPKHIAKLSPLVGKSIRIGFKLEVGVSEDVLVERAMEQIATYGVDAVVANLMGEARDENSPRCRIVKPDGSVYTMKDDLELCEAIEAIISSN</sequence>
<dbReference type="Pfam" id="PF02441">
    <property type="entry name" value="Flavoprotein"/>
    <property type="match status" value="1"/>
</dbReference>
<dbReference type="PANTHER" id="PTHR14359:SF6">
    <property type="entry name" value="PHOSPHOPANTOTHENOYLCYSTEINE DECARBOXYLASE"/>
    <property type="match status" value="1"/>
</dbReference>
<feature type="domain" description="Flavoprotein" evidence="1">
    <location>
        <begin position="20"/>
        <end position="131"/>
    </location>
</feature>
<protein>
    <recommendedName>
        <fullName evidence="4">Flavoprotein domain-containing protein</fullName>
    </recommendedName>
</protein>
<dbReference type="GO" id="GO:0010181">
    <property type="term" value="F:FMN binding"/>
    <property type="evidence" value="ECO:0007669"/>
    <property type="project" value="TreeGrafter"/>
</dbReference>
<organism evidence="3">
    <name type="scientific">marine metagenome</name>
    <dbReference type="NCBI Taxonomy" id="408172"/>
    <lineage>
        <taxon>unclassified sequences</taxon>
        <taxon>metagenomes</taxon>
        <taxon>ecological metagenomes</taxon>
    </lineage>
</organism>
<dbReference type="Gene3D" id="3.40.50.1950">
    <property type="entry name" value="Flavin prenyltransferase-like"/>
    <property type="match status" value="1"/>
</dbReference>
<proteinExistence type="predicted"/>
<dbReference type="SUPFAM" id="SSF102645">
    <property type="entry name" value="CoaB-like"/>
    <property type="match status" value="1"/>
</dbReference>
<dbReference type="InterPro" id="IPR007085">
    <property type="entry name" value="DNA/pantothenate-metab_flavo_C"/>
</dbReference>
<accession>A0A381SA61</accession>
<reference evidence="3" key="1">
    <citation type="submission" date="2018-05" db="EMBL/GenBank/DDBJ databases">
        <authorList>
            <person name="Lanie J.A."/>
            <person name="Ng W.-L."/>
            <person name="Kazmierczak K.M."/>
            <person name="Andrzejewski T.M."/>
            <person name="Davidsen T.M."/>
            <person name="Wayne K.J."/>
            <person name="Tettelin H."/>
            <person name="Glass J.I."/>
            <person name="Rusch D."/>
            <person name="Podicherti R."/>
            <person name="Tsui H.-C.T."/>
            <person name="Winkler M.E."/>
        </authorList>
    </citation>
    <scope>NUCLEOTIDE SEQUENCE</scope>
</reference>
<dbReference type="GO" id="GO:0004633">
    <property type="term" value="F:phosphopantothenoylcysteine decarboxylase activity"/>
    <property type="evidence" value="ECO:0007669"/>
    <property type="project" value="TreeGrafter"/>
</dbReference>
<name>A0A381SA61_9ZZZZ</name>
<dbReference type="EMBL" id="UINC01002793">
    <property type="protein sequence ID" value="SVA00359.1"/>
    <property type="molecule type" value="Genomic_DNA"/>
</dbReference>
<feature type="domain" description="DNA/pantothenate metabolism flavoprotein C-terminal" evidence="2">
    <location>
        <begin position="190"/>
        <end position="379"/>
    </location>
</feature>
<dbReference type="AlphaFoldDB" id="A0A381SA61"/>
<dbReference type="Pfam" id="PF04127">
    <property type="entry name" value="DFP"/>
    <property type="match status" value="1"/>
</dbReference>
<evidence type="ECO:0008006" key="4">
    <source>
        <dbReference type="Google" id="ProtNLM"/>
    </source>
</evidence>
<dbReference type="SUPFAM" id="SSF52507">
    <property type="entry name" value="Homo-oligomeric flavin-containing Cys decarboxylases, HFCD"/>
    <property type="match status" value="1"/>
</dbReference>
<gene>
    <name evidence="3" type="ORF">METZ01_LOCUS53213</name>
</gene>
<evidence type="ECO:0000313" key="3">
    <source>
        <dbReference type="EMBL" id="SVA00359.1"/>
    </source>
</evidence>
<dbReference type="InterPro" id="IPR035929">
    <property type="entry name" value="CoaB-like_sf"/>
</dbReference>
<evidence type="ECO:0000259" key="2">
    <source>
        <dbReference type="Pfam" id="PF04127"/>
    </source>
</evidence>